<dbReference type="SUPFAM" id="SSF51246">
    <property type="entry name" value="Rudiment single hybrid motif"/>
    <property type="match status" value="1"/>
</dbReference>
<evidence type="ECO:0000313" key="10">
    <source>
        <dbReference type="EMBL" id="PWK39455.1"/>
    </source>
</evidence>
<dbReference type="Gene3D" id="3.30.470.20">
    <property type="entry name" value="ATP-grasp fold, B domain"/>
    <property type="match status" value="1"/>
</dbReference>
<dbReference type="GO" id="GO:0046872">
    <property type="term" value="F:metal ion binding"/>
    <property type="evidence" value="ECO:0007669"/>
    <property type="project" value="InterPro"/>
</dbReference>
<evidence type="ECO:0000259" key="8">
    <source>
        <dbReference type="PROSITE" id="PS50975"/>
    </source>
</evidence>
<feature type="domain" description="Biotin carboxylation" evidence="9">
    <location>
        <begin position="1"/>
        <end position="440"/>
    </location>
</feature>
<dbReference type="PROSITE" id="PS50968">
    <property type="entry name" value="BIOTINYL_LIPOYL"/>
    <property type="match status" value="1"/>
</dbReference>
<dbReference type="PROSITE" id="PS50979">
    <property type="entry name" value="BC"/>
    <property type="match status" value="1"/>
</dbReference>
<keyword evidence="3 6" id="KW-0547">Nucleotide-binding</keyword>
<dbReference type="GO" id="GO:0005524">
    <property type="term" value="F:ATP binding"/>
    <property type="evidence" value="ECO:0007669"/>
    <property type="project" value="UniProtKB-UniRule"/>
</dbReference>
<dbReference type="PROSITE" id="PS00188">
    <property type="entry name" value="BIOTIN"/>
    <property type="match status" value="1"/>
</dbReference>
<dbReference type="InterPro" id="IPR011054">
    <property type="entry name" value="Rudment_hybrid_motif"/>
</dbReference>
<evidence type="ECO:0000256" key="4">
    <source>
        <dbReference type="ARBA" id="ARBA00022840"/>
    </source>
</evidence>
<dbReference type="Gene3D" id="2.40.50.100">
    <property type="match status" value="1"/>
</dbReference>
<dbReference type="SUPFAM" id="SSF51230">
    <property type="entry name" value="Single hybrid motif"/>
    <property type="match status" value="1"/>
</dbReference>
<dbReference type="SUPFAM" id="SSF52440">
    <property type="entry name" value="PreATP-grasp domain"/>
    <property type="match status" value="1"/>
</dbReference>
<name>A0A316F6S4_9ACTN</name>
<proteinExistence type="predicted"/>
<protein>
    <submittedName>
        <fullName evidence="10">Propionyl-CoA carboxylase alpha chain</fullName>
    </submittedName>
</protein>
<keyword evidence="4 6" id="KW-0067">ATP-binding</keyword>
<dbReference type="Pfam" id="PF00364">
    <property type="entry name" value="Biotin_lipoyl"/>
    <property type="match status" value="1"/>
</dbReference>
<reference evidence="10 11" key="1">
    <citation type="submission" date="2018-05" db="EMBL/GenBank/DDBJ databases">
        <title>Genomic Encyclopedia of Archaeal and Bacterial Type Strains, Phase II (KMG-II): from individual species to whole genera.</title>
        <authorList>
            <person name="Goeker M."/>
        </authorList>
    </citation>
    <scope>NUCLEOTIDE SEQUENCE [LARGE SCALE GENOMIC DNA]</scope>
    <source>
        <strain evidence="10 11">DSM 45184</strain>
    </source>
</reference>
<dbReference type="Pfam" id="PF00289">
    <property type="entry name" value="Biotin_carb_N"/>
    <property type="match status" value="1"/>
</dbReference>
<dbReference type="InterPro" id="IPR005481">
    <property type="entry name" value="BC-like_N"/>
</dbReference>
<dbReference type="Pfam" id="PF21139">
    <property type="entry name" value="BT_MCC_alpha"/>
    <property type="match status" value="1"/>
</dbReference>
<evidence type="ECO:0000313" key="11">
    <source>
        <dbReference type="Proteomes" id="UP000245697"/>
    </source>
</evidence>
<organism evidence="10 11">
    <name type="scientific">Actinoplanes xinjiangensis</name>
    <dbReference type="NCBI Taxonomy" id="512350"/>
    <lineage>
        <taxon>Bacteria</taxon>
        <taxon>Bacillati</taxon>
        <taxon>Actinomycetota</taxon>
        <taxon>Actinomycetes</taxon>
        <taxon>Micromonosporales</taxon>
        <taxon>Micromonosporaceae</taxon>
        <taxon>Actinoplanes</taxon>
    </lineage>
</organism>
<feature type="domain" description="ATP-grasp" evidence="8">
    <location>
        <begin position="120"/>
        <end position="306"/>
    </location>
</feature>
<keyword evidence="2" id="KW-0436">Ligase</keyword>
<dbReference type="PANTHER" id="PTHR18866:SF126">
    <property type="entry name" value="BIOTIN CARBOXYLASE"/>
    <property type="match status" value="1"/>
</dbReference>
<dbReference type="PANTHER" id="PTHR18866">
    <property type="entry name" value="CARBOXYLASE:PYRUVATE/ACETYL-COA/PROPIONYL-COA CARBOXYLASE"/>
    <property type="match status" value="1"/>
</dbReference>
<feature type="domain" description="Lipoyl-binding" evidence="7">
    <location>
        <begin position="562"/>
        <end position="643"/>
    </location>
</feature>
<dbReference type="AlphaFoldDB" id="A0A316F6S4"/>
<dbReference type="Proteomes" id="UP000245697">
    <property type="component" value="Unassembled WGS sequence"/>
</dbReference>
<dbReference type="InterPro" id="IPR011761">
    <property type="entry name" value="ATP-grasp"/>
</dbReference>
<dbReference type="RefSeq" id="WP_109600601.1">
    <property type="nucleotide sequence ID" value="NZ_BONA01000075.1"/>
</dbReference>
<dbReference type="Pfam" id="PF02785">
    <property type="entry name" value="Biotin_carb_C"/>
    <property type="match status" value="1"/>
</dbReference>
<evidence type="ECO:0000256" key="6">
    <source>
        <dbReference type="PROSITE-ProRule" id="PRU00409"/>
    </source>
</evidence>
<dbReference type="InterPro" id="IPR011053">
    <property type="entry name" value="Single_hybrid_motif"/>
</dbReference>
<gene>
    <name evidence="10" type="ORF">BC793_12227</name>
</gene>
<accession>A0A316F6S4</accession>
<dbReference type="SMART" id="SM00878">
    <property type="entry name" value="Biotin_carb_C"/>
    <property type="match status" value="1"/>
</dbReference>
<dbReference type="SUPFAM" id="SSF56059">
    <property type="entry name" value="Glutathione synthetase ATP-binding domain-like"/>
    <property type="match status" value="1"/>
</dbReference>
<dbReference type="InterPro" id="IPR005479">
    <property type="entry name" value="CPAse_ATP-bd"/>
</dbReference>
<keyword evidence="5" id="KW-0092">Biotin</keyword>
<evidence type="ECO:0000256" key="1">
    <source>
        <dbReference type="ARBA" id="ARBA00001953"/>
    </source>
</evidence>
<evidence type="ECO:0000256" key="5">
    <source>
        <dbReference type="ARBA" id="ARBA00023267"/>
    </source>
</evidence>
<dbReference type="InterPro" id="IPR016185">
    <property type="entry name" value="PreATP-grasp_dom_sf"/>
</dbReference>
<dbReference type="PROSITE" id="PS00867">
    <property type="entry name" value="CPSASE_2"/>
    <property type="match status" value="1"/>
</dbReference>
<dbReference type="InterPro" id="IPR005482">
    <property type="entry name" value="Biotin_COase_C"/>
</dbReference>
<comment type="cofactor">
    <cofactor evidence="1">
        <name>biotin</name>
        <dbReference type="ChEBI" id="CHEBI:57586"/>
    </cofactor>
</comment>
<dbReference type="InterPro" id="IPR001882">
    <property type="entry name" value="Biotin_BS"/>
</dbReference>
<dbReference type="InterPro" id="IPR048429">
    <property type="entry name" value="MCC_alpha_BT"/>
</dbReference>
<evidence type="ECO:0000259" key="7">
    <source>
        <dbReference type="PROSITE" id="PS50968"/>
    </source>
</evidence>
<dbReference type="GO" id="GO:0004075">
    <property type="term" value="F:biotin carboxylase activity"/>
    <property type="evidence" value="ECO:0007669"/>
    <property type="project" value="UniProtKB-EC"/>
</dbReference>
<dbReference type="InterPro" id="IPR050856">
    <property type="entry name" value="Biotin_carboxylase_complex"/>
</dbReference>
<evidence type="ECO:0000256" key="2">
    <source>
        <dbReference type="ARBA" id="ARBA00022598"/>
    </source>
</evidence>
<comment type="caution">
    <text evidence="10">The sequence shown here is derived from an EMBL/GenBank/DDBJ whole genome shotgun (WGS) entry which is preliminary data.</text>
</comment>
<dbReference type="PROSITE" id="PS50975">
    <property type="entry name" value="ATP_GRASP"/>
    <property type="match status" value="1"/>
</dbReference>
<dbReference type="InterPro" id="IPR011764">
    <property type="entry name" value="Biotin_carboxylation_dom"/>
</dbReference>
<dbReference type="Pfam" id="PF02786">
    <property type="entry name" value="CPSase_L_D2"/>
    <property type="match status" value="1"/>
</dbReference>
<sequence>MIRRILVANRGEIARRVFRTCRALGIATVAVHSDADAGAPFVTDADTAIRLPGSAPAETYLRGDLIIEAARAAGADAVHPGYGFLSENAAFARSVESAGLTWIGPAPESIEAMGSKIGAKRIMAAAGVPVLDVDLTTVTASDLPLLVKASAGGGGRGMRIVESLDRLAEQIGHAEAEAASAFGDGTVFVEPYLPTARHVEVQVLADTHGTVWVLGDRDCSIQRRHQKVVEEAPAPHLPDQTRTALHAAARAAAQAVGYRGAGTVEFLVDRDRIFFLEMNTRLQVEHPVTECVTGLDLVACQIAVAEGEPLPGRAPAVSGHAIEVRLYAEDPAAGFAPQTGRIRTFDFPGAAFEVPDRSGVRVDSAIEDGSEVGVHYDAMLAKVIAYADDRDTAIRMLDGALRRGRLHGVTTNLGLLRAVIADEEFTAGRMHTTLLDERLPLWTGGGDPRRLAKAALAAAIGQATQAAAAAPVLSRIPAAWRNAPSGPRQRVYRHGAQQYAVTYTSTGHRLVSDFVPGVSVIDVRGDQVVLSDGPIRETYRVTVAGTSVDVDGPDGSVSLEPVPTFVDPAETIAQGSLLAPMPAAITAVAVEVGTVVGKGDPIVVLEAMKMQHTVTAPTDGTVTALTASVGRQVVAGAVLAVIEENR</sequence>
<evidence type="ECO:0000259" key="9">
    <source>
        <dbReference type="PROSITE" id="PS50979"/>
    </source>
</evidence>
<keyword evidence="11" id="KW-1185">Reference proteome</keyword>
<evidence type="ECO:0000256" key="3">
    <source>
        <dbReference type="ARBA" id="ARBA00022741"/>
    </source>
</evidence>
<dbReference type="OrthoDB" id="249215at2"/>
<dbReference type="EMBL" id="QGGR01000022">
    <property type="protein sequence ID" value="PWK39455.1"/>
    <property type="molecule type" value="Genomic_DNA"/>
</dbReference>
<dbReference type="FunFam" id="3.40.50.20:FF:000010">
    <property type="entry name" value="Propionyl-CoA carboxylase subunit alpha"/>
    <property type="match status" value="1"/>
</dbReference>
<dbReference type="CDD" id="cd06850">
    <property type="entry name" value="biotinyl_domain"/>
    <property type="match status" value="1"/>
</dbReference>
<dbReference type="InterPro" id="IPR000089">
    <property type="entry name" value="Biotin_lipoyl"/>
</dbReference>